<proteinExistence type="predicted"/>
<reference evidence="2 3" key="1">
    <citation type="submission" date="2011-10" db="EMBL/GenBank/DDBJ databases">
        <title>Genome sequence of Gluconobacter morbifer G707, isolated from Drosophila gut.</title>
        <authorList>
            <person name="Lee W.-J."/>
            <person name="Kim E.-K."/>
        </authorList>
    </citation>
    <scope>NUCLEOTIDE SEQUENCE [LARGE SCALE GENOMIC DNA]</scope>
    <source>
        <strain evidence="2 3">G707</strain>
    </source>
</reference>
<keyword evidence="1" id="KW-1133">Transmembrane helix</keyword>
<evidence type="ECO:0008006" key="4">
    <source>
        <dbReference type="Google" id="ProtNLM"/>
    </source>
</evidence>
<dbReference type="GO" id="GO:0016020">
    <property type="term" value="C:membrane"/>
    <property type="evidence" value="ECO:0007669"/>
    <property type="project" value="InterPro"/>
</dbReference>
<dbReference type="OrthoDB" id="9814445at2"/>
<dbReference type="Pfam" id="PF02325">
    <property type="entry name" value="CCB3_YggT"/>
    <property type="match status" value="1"/>
</dbReference>
<name>G6XKI4_9PROT</name>
<evidence type="ECO:0000313" key="2">
    <source>
        <dbReference type="EMBL" id="EHH67780.1"/>
    </source>
</evidence>
<feature type="transmembrane region" description="Helical" evidence="1">
    <location>
        <begin position="71"/>
        <end position="88"/>
    </location>
</feature>
<dbReference type="InterPro" id="IPR003425">
    <property type="entry name" value="CCB3/YggT"/>
</dbReference>
<sequence>MVALHSIILMLIQAFVWALLAYCILSMLLGFGVIDIRNRFFYSIFNTLARIVEPVMSPIRNILPNTGGVDFSPMILLLLIQFVVYPVVNRIFITLIVHNGGNF</sequence>
<keyword evidence="1" id="KW-0812">Transmembrane</keyword>
<dbReference type="STRING" id="1088869.GMO_20000"/>
<feature type="transmembrane region" description="Helical" evidence="1">
    <location>
        <begin position="6"/>
        <end position="33"/>
    </location>
</feature>
<evidence type="ECO:0000313" key="3">
    <source>
        <dbReference type="Proteomes" id="UP000004949"/>
    </source>
</evidence>
<dbReference type="AlphaFoldDB" id="G6XKI4"/>
<gene>
    <name evidence="2" type="ORF">GMO_20000</name>
</gene>
<dbReference type="PATRIC" id="fig|1088869.3.peg.1995"/>
<protein>
    <recommendedName>
        <fullName evidence="4">YggT family protein</fullName>
    </recommendedName>
</protein>
<dbReference type="eggNOG" id="COG0762">
    <property type="taxonomic scope" value="Bacteria"/>
</dbReference>
<evidence type="ECO:0000256" key="1">
    <source>
        <dbReference type="SAM" id="Phobius"/>
    </source>
</evidence>
<comment type="caution">
    <text evidence="2">The sequence shown here is derived from an EMBL/GenBank/DDBJ whole genome shotgun (WGS) entry which is preliminary data.</text>
</comment>
<dbReference type="Proteomes" id="UP000004949">
    <property type="component" value="Unassembled WGS sequence"/>
</dbReference>
<keyword evidence="3" id="KW-1185">Reference proteome</keyword>
<organism evidence="2 3">
    <name type="scientific">Gluconobacter morbifer G707</name>
    <dbReference type="NCBI Taxonomy" id="1088869"/>
    <lineage>
        <taxon>Bacteria</taxon>
        <taxon>Pseudomonadati</taxon>
        <taxon>Pseudomonadota</taxon>
        <taxon>Alphaproteobacteria</taxon>
        <taxon>Acetobacterales</taxon>
        <taxon>Acetobacteraceae</taxon>
        <taxon>Gluconobacter</taxon>
    </lineage>
</organism>
<dbReference type="EMBL" id="AGQV01000006">
    <property type="protein sequence ID" value="EHH67780.1"/>
    <property type="molecule type" value="Genomic_DNA"/>
</dbReference>
<accession>G6XKI4</accession>
<keyword evidence="1" id="KW-0472">Membrane</keyword>